<reference evidence="3 4" key="1">
    <citation type="journal article" date="2014" name="Mol. Plant">
        <title>Chromosome Scale Genome Assembly and Transcriptome Profiling of Nannochloropsis gaditana in Nitrogen Depletion.</title>
        <authorList>
            <person name="Corteggiani Carpinelli E."/>
            <person name="Telatin A."/>
            <person name="Vitulo N."/>
            <person name="Forcato C."/>
            <person name="D'Angelo M."/>
            <person name="Schiavon R."/>
            <person name="Vezzi A."/>
            <person name="Giacometti G.M."/>
            <person name="Morosinotto T."/>
            <person name="Valle G."/>
        </authorList>
    </citation>
    <scope>NUCLEOTIDE SEQUENCE [LARGE SCALE GENOMIC DNA]</scope>
    <source>
        <strain evidence="3 4">B-31</strain>
    </source>
</reference>
<organism evidence="3 4">
    <name type="scientific">Nannochloropsis gaditana</name>
    <dbReference type="NCBI Taxonomy" id="72520"/>
    <lineage>
        <taxon>Eukaryota</taxon>
        <taxon>Sar</taxon>
        <taxon>Stramenopiles</taxon>
        <taxon>Ochrophyta</taxon>
        <taxon>Eustigmatophyceae</taxon>
        <taxon>Eustigmatales</taxon>
        <taxon>Monodopsidaceae</taxon>
        <taxon>Nannochloropsis</taxon>
    </lineage>
</organism>
<dbReference type="GO" id="GO:0004722">
    <property type="term" value="F:protein serine/threonine phosphatase activity"/>
    <property type="evidence" value="ECO:0007669"/>
    <property type="project" value="InterPro"/>
</dbReference>
<feature type="region of interest" description="Disordered" evidence="1">
    <location>
        <begin position="1"/>
        <end position="25"/>
    </location>
</feature>
<dbReference type="PANTHER" id="PTHR47992">
    <property type="entry name" value="PROTEIN PHOSPHATASE"/>
    <property type="match status" value="1"/>
</dbReference>
<evidence type="ECO:0000313" key="3">
    <source>
        <dbReference type="EMBL" id="EWM27477.1"/>
    </source>
</evidence>
<feature type="domain" description="PPM-type phosphatase" evidence="2">
    <location>
        <begin position="188"/>
        <end position="479"/>
    </location>
</feature>
<keyword evidence="4" id="KW-1185">Reference proteome</keyword>
<proteinExistence type="predicted"/>
<dbReference type="OrthoDB" id="10264738at2759"/>
<dbReference type="Gene3D" id="3.60.40.10">
    <property type="entry name" value="PPM-type phosphatase domain"/>
    <property type="match status" value="1"/>
</dbReference>
<feature type="region of interest" description="Disordered" evidence="1">
    <location>
        <begin position="189"/>
        <end position="269"/>
    </location>
</feature>
<evidence type="ECO:0000313" key="4">
    <source>
        <dbReference type="Proteomes" id="UP000019335"/>
    </source>
</evidence>
<dbReference type="InterPro" id="IPR036457">
    <property type="entry name" value="PPM-type-like_dom_sf"/>
</dbReference>
<protein>
    <submittedName>
        <fullName evidence="3">Protein phosphatase 2c ptc1</fullName>
    </submittedName>
</protein>
<accession>W7TN50</accession>
<dbReference type="SMART" id="SM00332">
    <property type="entry name" value="PP2Cc"/>
    <property type="match status" value="1"/>
</dbReference>
<feature type="compositionally biased region" description="Basic and acidic residues" evidence="1">
    <location>
        <begin position="191"/>
        <end position="205"/>
    </location>
</feature>
<evidence type="ECO:0000259" key="2">
    <source>
        <dbReference type="PROSITE" id="PS51746"/>
    </source>
</evidence>
<dbReference type="SUPFAM" id="SSF81606">
    <property type="entry name" value="PP2C-like"/>
    <property type="match status" value="1"/>
</dbReference>
<dbReference type="Proteomes" id="UP000019335">
    <property type="component" value="Chromosome 6"/>
</dbReference>
<dbReference type="EMBL" id="AZIL01000436">
    <property type="protein sequence ID" value="EWM27477.1"/>
    <property type="molecule type" value="Genomic_DNA"/>
</dbReference>
<evidence type="ECO:0000256" key="1">
    <source>
        <dbReference type="SAM" id="MobiDB-lite"/>
    </source>
</evidence>
<dbReference type="AlphaFoldDB" id="W7TN50"/>
<sequence>MYGSKMSDSTFNASSSVQMPPSGTHTEWTADKCYQDTMDIPTVLPMAHLRPRVSKTAAITAEMAPPPVAPSLAPRRTSPLLISAYARMRKSVSEGCMAAKISGPSSHITHDIRRRIRHQQHHPYPSSPPPTSCGIEKGDRPILEAGRPCSKGPCESMKDQRHANHMYTYGSSLSILGATSTGLPASLSLGVRHDAGGARPSHEGIPRSPKRPASTERQHAEASHAEEGSSQMNETTHMQDDGAASTLSHPIQPAAHGGGDMCPSDHDRQGGAIDVRGTCTHTAAHLFAAASKFAAAKAARRVLSTGDVSDPKLLPPVTLGPARLWYQYRGDRNGLAMSRSFGDTAVHAVGGTSQPEVMEYLVKGGRSEGGKTCIGREEEEGGEGVMHEKGMEVEDEEDAFLILASDGLWDVVDNQEAVEIVDRYARASFRAGERREGGGKVGGWQPRKAAAALVSFARSRWEYLSPLSIDDITCVVVRLPSPRERRRMKVHSGDPTCLKFISKLRGISNRNLDSGGTGEIDTRC</sequence>
<feature type="compositionally biased region" description="Basic and acidic residues" evidence="1">
    <location>
        <begin position="213"/>
        <end position="227"/>
    </location>
</feature>
<gene>
    <name evidence="3" type="ORF">Naga_100174g11</name>
</gene>
<dbReference type="InterPro" id="IPR001932">
    <property type="entry name" value="PPM-type_phosphatase-like_dom"/>
</dbReference>
<dbReference type="InterPro" id="IPR015655">
    <property type="entry name" value="PP2C"/>
</dbReference>
<name>W7TN50_9STRA</name>
<dbReference type="Pfam" id="PF00481">
    <property type="entry name" value="PP2C"/>
    <property type="match status" value="1"/>
</dbReference>
<comment type="caution">
    <text evidence="3">The sequence shown here is derived from an EMBL/GenBank/DDBJ whole genome shotgun (WGS) entry which is preliminary data.</text>
</comment>
<feature type="region of interest" description="Disordered" evidence="1">
    <location>
        <begin position="118"/>
        <end position="156"/>
    </location>
</feature>
<dbReference type="PROSITE" id="PS51746">
    <property type="entry name" value="PPM_2"/>
    <property type="match status" value="1"/>
</dbReference>